<dbReference type="InterPro" id="IPR036409">
    <property type="entry name" value="Aldolase_II/adducin_N_sf"/>
</dbReference>
<dbReference type="Gene3D" id="3.40.225.10">
    <property type="entry name" value="Class II aldolase/adducin N-terminal domain"/>
    <property type="match status" value="1"/>
</dbReference>
<proteinExistence type="predicted"/>
<feature type="domain" description="Class II aldolase/adducin N-terminal" evidence="3">
    <location>
        <begin position="19"/>
        <end position="203"/>
    </location>
</feature>
<dbReference type="Proteomes" id="UP000187059">
    <property type="component" value="Plasmid pPABY5"/>
</dbReference>
<keyword evidence="4" id="KW-0614">Plasmid</keyword>
<accession>A0A1P8UM49</accession>
<reference evidence="4 5" key="1">
    <citation type="submission" date="2016-04" db="EMBL/GenBank/DDBJ databases">
        <title>Deep-sea bacteria in the southern Pacific.</title>
        <authorList>
            <person name="Tang K."/>
        </authorList>
    </citation>
    <scope>NUCLEOTIDE SEQUENCE [LARGE SCALE GENOMIC DNA]</scope>
    <source>
        <strain evidence="4 5">JLT2014</strain>
        <plasmid evidence="5">ppaby5</plasmid>
    </source>
</reference>
<evidence type="ECO:0000259" key="3">
    <source>
        <dbReference type="SMART" id="SM01007"/>
    </source>
</evidence>
<dbReference type="RefSeq" id="WP_237219225.1">
    <property type="nucleotide sequence ID" value="NZ_CP015089.1"/>
</dbReference>
<dbReference type="PANTHER" id="PTHR22789">
    <property type="entry name" value="FUCULOSE PHOSPHATE ALDOLASE"/>
    <property type="match status" value="1"/>
</dbReference>
<dbReference type="GO" id="GO:0046872">
    <property type="term" value="F:metal ion binding"/>
    <property type="evidence" value="ECO:0007669"/>
    <property type="project" value="UniProtKB-KW"/>
</dbReference>
<evidence type="ECO:0000313" key="5">
    <source>
        <dbReference type="Proteomes" id="UP000187059"/>
    </source>
</evidence>
<dbReference type="KEGG" id="paby:Ga0080574_TMP104"/>
<evidence type="ECO:0000256" key="2">
    <source>
        <dbReference type="ARBA" id="ARBA00023239"/>
    </source>
</evidence>
<name>A0A1P8UM49_9RHOB</name>
<dbReference type="PANTHER" id="PTHR22789:SF0">
    <property type="entry name" value="3-OXO-TETRONATE 4-PHOSPHATE DECARBOXYLASE-RELATED"/>
    <property type="match status" value="1"/>
</dbReference>
<sequence length="248" mass="27681">MPNDMNTPGQSQLVDAAIAELVVANRILDHEGVIDNFGHVSVRHPVHRDRYLLSRSRSPGNVTRDDIMEFTLEGELLSKDHRWPYSERHIHGALYKDRPDVNAVTHHHARSIIPFTMNNISLRPIFHMSSVIGKEVPIWESQDEFGDTNMLVDSMEMGHSLARTLGQNSVALLRGHGCICVAPDIKSVCMISMGLRDNAELVQQALQIGEPVPLTDGEIEKTSAMLLGKMPLARAWDYWVARAGYSGL</sequence>
<dbReference type="GO" id="GO:0005829">
    <property type="term" value="C:cytosol"/>
    <property type="evidence" value="ECO:0007669"/>
    <property type="project" value="TreeGrafter"/>
</dbReference>
<evidence type="ECO:0000313" key="4">
    <source>
        <dbReference type="EMBL" id="APZ50438.1"/>
    </source>
</evidence>
<dbReference type="InterPro" id="IPR001303">
    <property type="entry name" value="Aldolase_II/adducin_N"/>
</dbReference>
<dbReference type="EMBL" id="CP015089">
    <property type="protein sequence ID" value="APZ50438.1"/>
    <property type="molecule type" value="Genomic_DNA"/>
</dbReference>
<protein>
    <submittedName>
        <fullName evidence="4">Transcriptional regulator</fullName>
    </submittedName>
</protein>
<dbReference type="Pfam" id="PF00596">
    <property type="entry name" value="Aldolase_II"/>
    <property type="match status" value="1"/>
</dbReference>
<keyword evidence="1" id="KW-0479">Metal-binding</keyword>
<dbReference type="GO" id="GO:0016832">
    <property type="term" value="F:aldehyde-lyase activity"/>
    <property type="evidence" value="ECO:0007669"/>
    <property type="project" value="TreeGrafter"/>
</dbReference>
<evidence type="ECO:0000256" key="1">
    <source>
        <dbReference type="ARBA" id="ARBA00022723"/>
    </source>
</evidence>
<dbReference type="SUPFAM" id="SSF53639">
    <property type="entry name" value="AraD/HMP-PK domain-like"/>
    <property type="match status" value="1"/>
</dbReference>
<dbReference type="InterPro" id="IPR050197">
    <property type="entry name" value="Aldolase_class_II_sugar_metab"/>
</dbReference>
<gene>
    <name evidence="4" type="ORF">Ga0080574_TMP104</name>
</gene>
<organism evidence="4 5">
    <name type="scientific">Salipiger abyssi</name>
    <dbReference type="NCBI Taxonomy" id="1250539"/>
    <lineage>
        <taxon>Bacteria</taxon>
        <taxon>Pseudomonadati</taxon>
        <taxon>Pseudomonadota</taxon>
        <taxon>Alphaproteobacteria</taxon>
        <taxon>Rhodobacterales</taxon>
        <taxon>Roseobacteraceae</taxon>
        <taxon>Salipiger</taxon>
    </lineage>
</organism>
<dbReference type="GO" id="GO:0019323">
    <property type="term" value="P:pentose catabolic process"/>
    <property type="evidence" value="ECO:0007669"/>
    <property type="project" value="TreeGrafter"/>
</dbReference>
<keyword evidence="2" id="KW-0456">Lyase</keyword>
<keyword evidence="5" id="KW-1185">Reference proteome</keyword>
<geneLocation type="plasmid" evidence="5">
    <name>ppaby5</name>
</geneLocation>
<dbReference type="AlphaFoldDB" id="A0A1P8UM49"/>
<dbReference type="SMART" id="SM01007">
    <property type="entry name" value="Aldolase_II"/>
    <property type="match status" value="1"/>
</dbReference>